<feature type="region of interest" description="Disordered" evidence="11">
    <location>
        <begin position="129"/>
        <end position="184"/>
    </location>
</feature>
<dbReference type="PROSITE" id="PS50102">
    <property type="entry name" value="RRM"/>
    <property type="match status" value="2"/>
</dbReference>
<dbReference type="OrthoDB" id="277802at2759"/>
<feature type="domain" description="RRM" evidence="12">
    <location>
        <begin position="187"/>
        <end position="261"/>
    </location>
</feature>
<dbReference type="CDD" id="cd12247">
    <property type="entry name" value="RRM2_U1A_like"/>
    <property type="match status" value="1"/>
</dbReference>
<dbReference type="EMBL" id="LSSK01000009">
    <property type="protein sequence ID" value="OMH86305.1"/>
    <property type="molecule type" value="Genomic_DNA"/>
</dbReference>
<evidence type="ECO:0000256" key="3">
    <source>
        <dbReference type="ARBA" id="ARBA00022664"/>
    </source>
</evidence>
<dbReference type="PANTHER" id="PTHR10501">
    <property type="entry name" value="U1 SMALL NUCLEAR RIBONUCLEOPROTEIN A/U2 SMALL NUCLEAR RIBONUCLEOPROTEIN B"/>
    <property type="match status" value="1"/>
</dbReference>
<dbReference type="GO" id="GO:0005681">
    <property type="term" value="C:spliceosomal complex"/>
    <property type="evidence" value="ECO:0007669"/>
    <property type="project" value="UniProtKB-KW"/>
</dbReference>
<keyword evidence="4" id="KW-0747">Spliceosome</keyword>
<dbReference type="Pfam" id="PF00076">
    <property type="entry name" value="RRM_1"/>
    <property type="match status" value="2"/>
</dbReference>
<dbReference type="FunFam" id="3.30.70.330:FF:000039">
    <property type="entry name" value="U1 small nuclear ribonucleoprotein A"/>
    <property type="match status" value="1"/>
</dbReference>
<keyword evidence="7" id="KW-0508">mRNA splicing</keyword>
<keyword evidence="14" id="KW-1185">Reference proteome</keyword>
<dbReference type="SMART" id="SM00360">
    <property type="entry name" value="RRM"/>
    <property type="match status" value="2"/>
</dbReference>
<keyword evidence="3" id="KW-0507">mRNA processing</keyword>
<dbReference type="GO" id="GO:0030532">
    <property type="term" value="C:small nuclear ribonucleoprotein complex"/>
    <property type="evidence" value="ECO:0007669"/>
    <property type="project" value="UniProtKB-ARBA"/>
</dbReference>
<evidence type="ECO:0000256" key="4">
    <source>
        <dbReference type="ARBA" id="ARBA00022728"/>
    </source>
</evidence>
<dbReference type="InterPro" id="IPR035979">
    <property type="entry name" value="RBD_domain_sf"/>
</dbReference>
<dbReference type="GO" id="GO:0008380">
    <property type="term" value="P:RNA splicing"/>
    <property type="evidence" value="ECO:0007669"/>
    <property type="project" value="UniProtKB-KW"/>
</dbReference>
<evidence type="ECO:0000256" key="1">
    <source>
        <dbReference type="ARBA" id="ARBA00004123"/>
    </source>
</evidence>
<reference evidence="14" key="1">
    <citation type="submission" date="2017-01" db="EMBL/GenBank/DDBJ databases">
        <authorList>
            <person name="Wang Y."/>
            <person name="White M."/>
            <person name="Kvist S."/>
            <person name="Moncalvo J.-M."/>
        </authorList>
    </citation>
    <scope>NUCLEOTIDE SEQUENCE [LARGE SCALE GENOMIC DNA]</scope>
    <source>
        <strain evidence="14">COL-18-3</strain>
    </source>
</reference>
<accession>A0A1R1PZD5</accession>
<proteinExistence type="inferred from homology"/>
<feature type="compositionally biased region" description="Acidic residues" evidence="11">
    <location>
        <begin position="169"/>
        <end position="184"/>
    </location>
</feature>
<evidence type="ECO:0000256" key="2">
    <source>
        <dbReference type="ARBA" id="ARBA00007243"/>
    </source>
</evidence>
<keyword evidence="5" id="KW-0677">Repeat</keyword>
<comment type="caution">
    <text evidence="13">The sequence shown here is derived from an EMBL/GenBank/DDBJ whole genome shotgun (WGS) entry which is preliminary data.</text>
</comment>
<protein>
    <submittedName>
        <fullName evidence="13">U2 small nuclear ribonucleoprotein B</fullName>
    </submittedName>
</protein>
<sequence>MMSIPPNQTLHFGNLNSKIKKLEIRSSLYSLCVTYGRVLDIVVPESKNMRGQAFVVFWDVSSAAVARRQLEGFNFYDRPLAVNFALSKSDSVSKIDGTFQGVVNIRRERLSAKERLKRLSMIANTDSTQEIEKEIEKRKDEKRKDREQTSDDEQTVKKPKTEAERNSEADPEAEAESEEEEAEMENNVLFLENLPFEMTTEMLSALFEQYPGFKEVRRIPGKPDLAFVDYETTKYAAEAREVLNGFRITPEKALRISFARR</sequence>
<feature type="compositionally biased region" description="Basic and acidic residues" evidence="11">
    <location>
        <begin position="130"/>
        <end position="168"/>
    </location>
</feature>
<evidence type="ECO:0000256" key="5">
    <source>
        <dbReference type="ARBA" id="ARBA00022737"/>
    </source>
</evidence>
<dbReference type="InterPro" id="IPR012677">
    <property type="entry name" value="Nucleotide-bd_a/b_plait_sf"/>
</dbReference>
<keyword evidence="6 10" id="KW-0694">RNA-binding</keyword>
<dbReference type="SUPFAM" id="SSF54928">
    <property type="entry name" value="RNA-binding domain, RBD"/>
    <property type="match status" value="2"/>
</dbReference>
<evidence type="ECO:0000256" key="10">
    <source>
        <dbReference type="PROSITE-ProRule" id="PRU00176"/>
    </source>
</evidence>
<gene>
    <name evidence="13" type="ORF">AX774_g197</name>
</gene>
<evidence type="ECO:0000313" key="14">
    <source>
        <dbReference type="Proteomes" id="UP000188320"/>
    </source>
</evidence>
<dbReference type="GO" id="GO:0003723">
    <property type="term" value="F:RNA binding"/>
    <property type="evidence" value="ECO:0007669"/>
    <property type="project" value="UniProtKB-UniRule"/>
</dbReference>
<evidence type="ECO:0000256" key="11">
    <source>
        <dbReference type="SAM" id="MobiDB-lite"/>
    </source>
</evidence>
<feature type="domain" description="RRM" evidence="12">
    <location>
        <begin position="8"/>
        <end position="87"/>
    </location>
</feature>
<dbReference type="Proteomes" id="UP000188320">
    <property type="component" value="Unassembled WGS sequence"/>
</dbReference>
<dbReference type="Gene3D" id="3.30.70.330">
    <property type="match status" value="2"/>
</dbReference>
<evidence type="ECO:0000256" key="8">
    <source>
        <dbReference type="ARBA" id="ARBA00023242"/>
    </source>
</evidence>
<keyword evidence="8" id="KW-0539">Nucleus</keyword>
<comment type="subcellular location">
    <subcellularLocation>
        <location evidence="1">Nucleus</location>
    </subcellularLocation>
</comment>
<evidence type="ECO:0000256" key="9">
    <source>
        <dbReference type="ARBA" id="ARBA00023274"/>
    </source>
</evidence>
<evidence type="ECO:0000256" key="7">
    <source>
        <dbReference type="ARBA" id="ARBA00023187"/>
    </source>
</evidence>
<dbReference type="AlphaFoldDB" id="A0A1R1PZD5"/>
<comment type="similarity">
    <text evidence="2">Belongs to the RRM U1 A/B'' family.</text>
</comment>
<dbReference type="FunFam" id="3.30.70.330:FF:000029">
    <property type="entry name" value="U2 small nuclear ribonucleoprotein B"/>
    <property type="match status" value="1"/>
</dbReference>
<evidence type="ECO:0000256" key="6">
    <source>
        <dbReference type="ARBA" id="ARBA00022884"/>
    </source>
</evidence>
<name>A0A1R1PZD5_ZANCU</name>
<keyword evidence="9 13" id="KW-0687">Ribonucleoprotein</keyword>
<dbReference type="GO" id="GO:0006397">
    <property type="term" value="P:mRNA processing"/>
    <property type="evidence" value="ECO:0007669"/>
    <property type="project" value="UniProtKB-KW"/>
</dbReference>
<dbReference type="CDD" id="cd12246">
    <property type="entry name" value="RRM1_U1A_like"/>
    <property type="match status" value="1"/>
</dbReference>
<evidence type="ECO:0000313" key="13">
    <source>
        <dbReference type="EMBL" id="OMH86305.1"/>
    </source>
</evidence>
<organism evidence="13 14">
    <name type="scientific">Zancudomyces culisetae</name>
    <name type="common">Gut fungus</name>
    <name type="synonym">Smittium culisetae</name>
    <dbReference type="NCBI Taxonomy" id="1213189"/>
    <lineage>
        <taxon>Eukaryota</taxon>
        <taxon>Fungi</taxon>
        <taxon>Fungi incertae sedis</taxon>
        <taxon>Zoopagomycota</taxon>
        <taxon>Kickxellomycotina</taxon>
        <taxon>Harpellomycetes</taxon>
        <taxon>Harpellales</taxon>
        <taxon>Legeriomycetaceae</taxon>
        <taxon>Zancudomyces</taxon>
    </lineage>
</organism>
<evidence type="ECO:0000259" key="12">
    <source>
        <dbReference type="PROSITE" id="PS50102"/>
    </source>
</evidence>
<dbReference type="InterPro" id="IPR000504">
    <property type="entry name" value="RRM_dom"/>
</dbReference>